<evidence type="ECO:0000313" key="2">
    <source>
        <dbReference type="Proteomes" id="UP000805193"/>
    </source>
</evidence>
<sequence>MANMDETMVRIHTPANGTSSLADASSVRIANNCSARQGFTVALAPSNVPVTASRNGWMTSEKFLEWLWRIWGPNIDDPPIHKTQAAKDAIQERDTDLVYVPAGCTSLLQPADVIWNKPFKASLRRTWEVFVRKEEKTARVNLRKPSRQDVLEFVSEACASVPKENVARCSQAAASQRRSTGPGKGDLHERLADIGNVVPENPDEQRNECVDLIFGSDSEQSFDGFDRD</sequence>
<accession>A0AC60QNL4</accession>
<keyword evidence="2" id="KW-1185">Reference proteome</keyword>
<name>A0AC60QNL4_IXOPE</name>
<proteinExistence type="predicted"/>
<protein>
    <submittedName>
        <fullName evidence="1">Uncharacterized protein</fullName>
    </submittedName>
</protein>
<reference evidence="1 2" key="1">
    <citation type="journal article" date="2020" name="Cell">
        <title>Large-Scale Comparative Analyses of Tick Genomes Elucidate Their Genetic Diversity and Vector Capacities.</title>
        <authorList>
            <consortium name="Tick Genome and Microbiome Consortium (TIGMIC)"/>
            <person name="Jia N."/>
            <person name="Wang J."/>
            <person name="Shi W."/>
            <person name="Du L."/>
            <person name="Sun Y."/>
            <person name="Zhan W."/>
            <person name="Jiang J.F."/>
            <person name="Wang Q."/>
            <person name="Zhang B."/>
            <person name="Ji P."/>
            <person name="Bell-Sakyi L."/>
            <person name="Cui X.M."/>
            <person name="Yuan T.T."/>
            <person name="Jiang B.G."/>
            <person name="Yang W.F."/>
            <person name="Lam T.T."/>
            <person name="Chang Q.C."/>
            <person name="Ding S.J."/>
            <person name="Wang X.J."/>
            <person name="Zhu J.G."/>
            <person name="Ruan X.D."/>
            <person name="Zhao L."/>
            <person name="Wei J.T."/>
            <person name="Ye R.Z."/>
            <person name="Que T.C."/>
            <person name="Du C.H."/>
            <person name="Zhou Y.H."/>
            <person name="Cheng J.X."/>
            <person name="Dai P.F."/>
            <person name="Guo W.B."/>
            <person name="Han X.H."/>
            <person name="Huang E.J."/>
            <person name="Li L.F."/>
            <person name="Wei W."/>
            <person name="Gao Y.C."/>
            <person name="Liu J.Z."/>
            <person name="Shao H.Z."/>
            <person name="Wang X."/>
            <person name="Wang C.C."/>
            <person name="Yang T.C."/>
            <person name="Huo Q.B."/>
            <person name="Li W."/>
            <person name="Chen H.Y."/>
            <person name="Chen S.E."/>
            <person name="Zhou L.G."/>
            <person name="Ni X.B."/>
            <person name="Tian J.H."/>
            <person name="Sheng Y."/>
            <person name="Liu T."/>
            <person name="Pan Y.S."/>
            <person name="Xia L.Y."/>
            <person name="Li J."/>
            <person name="Zhao F."/>
            <person name="Cao W.C."/>
        </authorList>
    </citation>
    <scope>NUCLEOTIDE SEQUENCE [LARGE SCALE GENOMIC DNA]</scope>
    <source>
        <strain evidence="1">Iper-2018</strain>
    </source>
</reference>
<gene>
    <name evidence="1" type="ORF">HPB47_017366</name>
</gene>
<dbReference type="EMBL" id="JABSTQ010006267">
    <property type="protein sequence ID" value="KAG0437599.1"/>
    <property type="molecule type" value="Genomic_DNA"/>
</dbReference>
<evidence type="ECO:0000313" key="1">
    <source>
        <dbReference type="EMBL" id="KAG0437599.1"/>
    </source>
</evidence>
<dbReference type="Proteomes" id="UP000805193">
    <property type="component" value="Unassembled WGS sequence"/>
</dbReference>
<comment type="caution">
    <text evidence="1">The sequence shown here is derived from an EMBL/GenBank/DDBJ whole genome shotgun (WGS) entry which is preliminary data.</text>
</comment>
<organism evidence="1 2">
    <name type="scientific">Ixodes persulcatus</name>
    <name type="common">Taiga tick</name>
    <dbReference type="NCBI Taxonomy" id="34615"/>
    <lineage>
        <taxon>Eukaryota</taxon>
        <taxon>Metazoa</taxon>
        <taxon>Ecdysozoa</taxon>
        <taxon>Arthropoda</taxon>
        <taxon>Chelicerata</taxon>
        <taxon>Arachnida</taxon>
        <taxon>Acari</taxon>
        <taxon>Parasitiformes</taxon>
        <taxon>Ixodida</taxon>
        <taxon>Ixodoidea</taxon>
        <taxon>Ixodidae</taxon>
        <taxon>Ixodinae</taxon>
        <taxon>Ixodes</taxon>
    </lineage>
</organism>